<dbReference type="Pfam" id="PF12937">
    <property type="entry name" value="F-box-like"/>
    <property type="match status" value="1"/>
</dbReference>
<proteinExistence type="predicted"/>
<accession>A0A481Z877</accession>
<gene>
    <name evidence="2" type="ORF">LCPAC304_00110</name>
</gene>
<name>A0A481Z877_9VIRU</name>
<dbReference type="InterPro" id="IPR036047">
    <property type="entry name" value="F-box-like_dom_sf"/>
</dbReference>
<dbReference type="SUPFAM" id="SSF81383">
    <property type="entry name" value="F-box domain"/>
    <property type="match status" value="1"/>
</dbReference>
<sequence>MSAVAFLAETLELHPEDVRDCFIEKLEGCDVLWDHVSDRLSALPMELREQIALHLDAASLYRLCQTSREMNLLCEDDQLWRQKYILDFEQREKFFPEHTWKKNYELRMNPYVPFANYLIENYSLVLPEIQKKDTYALLVAETLETLMDPQFKIGYLDVPLIDPDLSIRENVEQIAWGSFLPFEAELIEEEMYNVLLAQLVGVTLPTFTNLVEMSGYDLSEWLEEFGMEELSGELVVWIAKHYPLLGVFESM</sequence>
<reference evidence="2" key="1">
    <citation type="journal article" date="2019" name="MBio">
        <title>Virus Genomes from Deep Sea Sediments Expand the Ocean Megavirome and Support Independent Origins of Viral Gigantism.</title>
        <authorList>
            <person name="Backstrom D."/>
            <person name="Yutin N."/>
            <person name="Jorgensen S.L."/>
            <person name="Dharamshi J."/>
            <person name="Homa F."/>
            <person name="Zaremba-Niedwiedzka K."/>
            <person name="Spang A."/>
            <person name="Wolf Y.I."/>
            <person name="Koonin E.V."/>
            <person name="Ettema T.J."/>
        </authorList>
    </citation>
    <scope>NUCLEOTIDE SEQUENCE</scope>
</reference>
<dbReference type="Gene3D" id="1.20.1280.50">
    <property type="match status" value="1"/>
</dbReference>
<evidence type="ECO:0000313" key="2">
    <source>
        <dbReference type="EMBL" id="QBK91685.1"/>
    </source>
</evidence>
<evidence type="ECO:0000259" key="1">
    <source>
        <dbReference type="PROSITE" id="PS50181"/>
    </source>
</evidence>
<protein>
    <submittedName>
        <fullName evidence="2">F-box-like protein</fullName>
    </submittedName>
</protein>
<organism evidence="2">
    <name type="scientific">Pithovirus LCPAC304</name>
    <dbReference type="NCBI Taxonomy" id="2506594"/>
    <lineage>
        <taxon>Viruses</taxon>
        <taxon>Pithoviruses</taxon>
    </lineage>
</organism>
<dbReference type="PROSITE" id="PS50181">
    <property type="entry name" value="FBOX"/>
    <property type="match status" value="1"/>
</dbReference>
<dbReference type="EMBL" id="MK500565">
    <property type="protein sequence ID" value="QBK91685.1"/>
    <property type="molecule type" value="Genomic_DNA"/>
</dbReference>
<feature type="domain" description="F-box" evidence="1">
    <location>
        <begin position="37"/>
        <end position="83"/>
    </location>
</feature>
<dbReference type="InterPro" id="IPR001810">
    <property type="entry name" value="F-box_dom"/>
</dbReference>